<evidence type="ECO:0008006" key="4">
    <source>
        <dbReference type="Google" id="ProtNLM"/>
    </source>
</evidence>
<feature type="region of interest" description="Disordered" evidence="1">
    <location>
        <begin position="1232"/>
        <end position="1261"/>
    </location>
</feature>
<dbReference type="CDD" id="cd20558">
    <property type="entry name" value="CYCLIN_ScPCL7-like"/>
    <property type="match status" value="1"/>
</dbReference>
<feature type="region of interest" description="Disordered" evidence="1">
    <location>
        <begin position="520"/>
        <end position="592"/>
    </location>
</feature>
<feature type="compositionally biased region" description="Acidic residues" evidence="1">
    <location>
        <begin position="241"/>
        <end position="255"/>
    </location>
</feature>
<feature type="compositionally biased region" description="Polar residues" evidence="1">
    <location>
        <begin position="449"/>
        <end position="477"/>
    </location>
</feature>
<feature type="compositionally biased region" description="Basic and acidic residues" evidence="1">
    <location>
        <begin position="7"/>
        <end position="19"/>
    </location>
</feature>
<feature type="compositionally biased region" description="Polar residues" evidence="1">
    <location>
        <begin position="540"/>
        <end position="552"/>
    </location>
</feature>
<evidence type="ECO:0000256" key="1">
    <source>
        <dbReference type="SAM" id="MobiDB-lite"/>
    </source>
</evidence>
<name>A0A9P3LXJ8_9FUNG</name>
<reference evidence="2" key="1">
    <citation type="submission" date="2021-11" db="EMBL/GenBank/DDBJ databases">
        <authorList>
            <person name="Herlambang A."/>
            <person name="Guo Y."/>
            <person name="Takashima Y."/>
            <person name="Nishizawa T."/>
        </authorList>
    </citation>
    <scope>NUCLEOTIDE SEQUENCE</scope>
    <source>
        <strain evidence="2">E1425</strain>
    </source>
</reference>
<evidence type="ECO:0000313" key="3">
    <source>
        <dbReference type="Proteomes" id="UP000827284"/>
    </source>
</evidence>
<dbReference type="PANTHER" id="PTHR15615">
    <property type="match status" value="1"/>
</dbReference>
<dbReference type="Gene3D" id="1.10.472.10">
    <property type="entry name" value="Cyclin-like"/>
    <property type="match status" value="1"/>
</dbReference>
<comment type="caution">
    <text evidence="2">The sequence shown here is derived from an EMBL/GenBank/DDBJ whole genome shotgun (WGS) entry which is preliminary data.</text>
</comment>
<feature type="region of interest" description="Disordered" evidence="1">
    <location>
        <begin position="1"/>
        <end position="32"/>
    </location>
</feature>
<feature type="region of interest" description="Disordered" evidence="1">
    <location>
        <begin position="1027"/>
        <end position="1080"/>
    </location>
</feature>
<dbReference type="Proteomes" id="UP000827284">
    <property type="component" value="Unassembled WGS sequence"/>
</dbReference>
<gene>
    <name evidence="2" type="ORF">EMPS_06540</name>
</gene>
<dbReference type="EMBL" id="BQFW01000008">
    <property type="protein sequence ID" value="GJJ74182.1"/>
    <property type="molecule type" value="Genomic_DNA"/>
</dbReference>
<organism evidence="2 3">
    <name type="scientific">Entomortierella parvispora</name>
    <dbReference type="NCBI Taxonomy" id="205924"/>
    <lineage>
        <taxon>Eukaryota</taxon>
        <taxon>Fungi</taxon>
        <taxon>Fungi incertae sedis</taxon>
        <taxon>Mucoromycota</taxon>
        <taxon>Mortierellomycotina</taxon>
        <taxon>Mortierellomycetes</taxon>
        <taxon>Mortierellales</taxon>
        <taxon>Mortierellaceae</taxon>
        <taxon>Entomortierella</taxon>
    </lineage>
</organism>
<feature type="region of interest" description="Disordered" evidence="1">
    <location>
        <begin position="209"/>
        <end position="264"/>
    </location>
</feature>
<sequence>MSFHSHSSHDDPGRQHHDTVSSPPPPTNAYVPASKTVLSPTFSASMAASLAAQLSAKKAYIHLPSIQKVISSHASKEESEKDTNAPDYDQAITNIPALDPLPPPPVYDIVNCPTSQTLLLVSSLINTILSVNDRLACPKITLFHSRAIPNISIEAYLTRILQYAPFQNEVLLIILLYFDRIGGGCKPTQVLTNTIPKALLRRASMTAEDVEPKTKVEDNDNSNGYKDEKKVHPEVPAESTAMEEDEEEDEEEPIPDEIYTSSSESPVGSKLIINSFNIHRLLITSILVASKFSSDVFYPNVRYARVGGLPLSELNQLELEFLFLSQFELNTTETELQSYGNKLLMYHQRLNGTERATVDAITPGKGEYVRIVEKKPVVLDSKQLAHHHPHQQHDSIPIAYVPTEQVVVTPRSTESKGVVVPGPYRDSREIIPDDDEVMSERAEDHVGSPTPSDWGSGQSTPVIRSKQLSTTKYSNQRSNKMNLDHMIWPTNEMATKYTPSHYSGMVMDEDAARIEAEFNKASPPPEEQSSEPNPKRKLQRLSSGALETTPSKRVNVLSRINTGVEKDTKDKEKDNKDKEKTPTSTNNKNILRPLLRKIASFAHRSEAPAAAPEPEKPEHPALRSHPYLVRHRISPDTSSTNLQSEDGNEEMRSPVTPTSSESWHRDGYSSQSHSQARPSSFQMKPPPPPYSGQDNVYDSRDRGMRSSTGPIAPVGRYRRQHRSREPSLSSLASELTFEPTRPSLSPMHEEENAMERTTARHSATLAPFYFPPRPQSIQRAYSSEEPMHNDPSGSRMFSTPPATPVSRNAHGTPGAQDDQSRPSTNMQVGTPAPSTVASPSSAVDEDAMHCDEDMPLSRIPSKKAVFSEPLSAVRPGAPRAIPEDAGETSSSRGAVERVGSGAGASSTSSSLSSNTATRHREETESTSGRHWTTRHAPAPSSHPYPPHPAGQYPHIQYVASYPPAPSHSAPIQLKVESPRSGMSPYPPNTQVTPMWSSNNSTPRPATPMPGSNHSKIQSAPIQAVPAARSSRQFAPIRPRTVQATTEDEQKEQGAPATTEVTSPSAATAPMTSSRRKKLSAEAAKAQQLQQLKQQQLRPLMPTVMASSSAVASPSTTTTVAAAPPPYRPSFVTYPSPYTHHPGLTVIPGPTPNGAPVPPPMIMAVDYSHPGAAQFLAAAPGYHPGGVHSHLQSGRHLVHVQHPPGTAPARLFIPIIPVMYNNNVAGVRPPVLSPTASLPSPGSKSAGKSSAPARIAPRLHRP</sequence>
<accession>A0A9P3LXJ8</accession>
<dbReference type="GO" id="GO:0005634">
    <property type="term" value="C:nucleus"/>
    <property type="evidence" value="ECO:0007669"/>
    <property type="project" value="TreeGrafter"/>
</dbReference>
<dbReference type="AlphaFoldDB" id="A0A9P3LXJ8"/>
<dbReference type="GO" id="GO:0016538">
    <property type="term" value="F:cyclin-dependent protein serine/threonine kinase regulator activity"/>
    <property type="evidence" value="ECO:0007669"/>
    <property type="project" value="TreeGrafter"/>
</dbReference>
<feature type="compositionally biased region" description="Low complexity" evidence="1">
    <location>
        <begin position="1061"/>
        <end position="1072"/>
    </location>
</feature>
<keyword evidence="3" id="KW-1185">Reference proteome</keyword>
<feature type="region of interest" description="Disordered" evidence="1">
    <location>
        <begin position="978"/>
        <end position="1015"/>
    </location>
</feature>
<feature type="compositionally biased region" description="Basic and acidic residues" evidence="1">
    <location>
        <begin position="564"/>
        <end position="581"/>
    </location>
</feature>
<feature type="compositionally biased region" description="Low complexity" evidence="1">
    <location>
        <begin position="903"/>
        <end position="916"/>
    </location>
</feature>
<feature type="compositionally biased region" description="Basic and acidic residues" evidence="1">
    <location>
        <begin position="747"/>
        <end position="758"/>
    </location>
</feature>
<feature type="compositionally biased region" description="Basic and acidic residues" evidence="1">
    <location>
        <begin position="225"/>
        <end position="235"/>
    </location>
</feature>
<feature type="compositionally biased region" description="Polar residues" evidence="1">
    <location>
        <begin position="635"/>
        <end position="645"/>
    </location>
</feature>
<dbReference type="Pfam" id="PF08613">
    <property type="entry name" value="Cyclin"/>
    <property type="match status" value="2"/>
</dbReference>
<feature type="region of interest" description="Disordered" evidence="1">
    <location>
        <begin position="412"/>
        <end position="477"/>
    </location>
</feature>
<feature type="compositionally biased region" description="Low complexity" evidence="1">
    <location>
        <begin position="669"/>
        <end position="680"/>
    </location>
</feature>
<feature type="region of interest" description="Disordered" evidence="1">
    <location>
        <begin position="605"/>
        <end position="953"/>
    </location>
</feature>
<dbReference type="GO" id="GO:0019901">
    <property type="term" value="F:protein kinase binding"/>
    <property type="evidence" value="ECO:0007669"/>
    <property type="project" value="InterPro"/>
</dbReference>
<feature type="compositionally biased region" description="Low complexity" evidence="1">
    <location>
        <begin position="1235"/>
        <end position="1252"/>
    </location>
</feature>
<reference evidence="2" key="2">
    <citation type="journal article" date="2022" name="Microbiol. Resour. Announc.">
        <title>Whole-Genome Sequence of Entomortierella parvispora E1425, a Mucoromycotan Fungus Associated with Burkholderiaceae-Related Endosymbiotic Bacteria.</title>
        <authorList>
            <person name="Herlambang A."/>
            <person name="Guo Y."/>
            <person name="Takashima Y."/>
            <person name="Narisawa K."/>
            <person name="Ohta H."/>
            <person name="Nishizawa T."/>
        </authorList>
    </citation>
    <scope>NUCLEOTIDE SEQUENCE</scope>
    <source>
        <strain evidence="2">E1425</strain>
    </source>
</reference>
<dbReference type="GO" id="GO:0000307">
    <property type="term" value="C:cyclin-dependent protein kinase holoenzyme complex"/>
    <property type="evidence" value="ECO:0007669"/>
    <property type="project" value="TreeGrafter"/>
</dbReference>
<feature type="compositionally biased region" description="Polar residues" evidence="1">
    <location>
        <begin position="988"/>
        <end position="1015"/>
    </location>
</feature>
<protein>
    <recommendedName>
        <fullName evidence="4">Cyclin-domain-containing protein</fullName>
    </recommendedName>
</protein>
<dbReference type="InterPro" id="IPR013922">
    <property type="entry name" value="Cyclin_PHO80-like"/>
</dbReference>
<evidence type="ECO:0000313" key="2">
    <source>
        <dbReference type="EMBL" id="GJJ74182.1"/>
    </source>
</evidence>
<proteinExistence type="predicted"/>
<dbReference type="OrthoDB" id="1060854at2759"/>
<dbReference type="PANTHER" id="PTHR15615:SF94">
    <property type="entry name" value="PHO85 CYCLIN-6-RELATED"/>
    <property type="match status" value="1"/>
</dbReference>
<feature type="compositionally biased region" description="Low complexity" evidence="1">
    <location>
        <begin position="830"/>
        <end position="842"/>
    </location>
</feature>